<dbReference type="AlphaFoldDB" id="A0AAN6M3N9"/>
<evidence type="ECO:0000313" key="8">
    <source>
        <dbReference type="Proteomes" id="UP001280581"/>
    </source>
</evidence>
<evidence type="ECO:0000256" key="3">
    <source>
        <dbReference type="ARBA" id="ARBA00022692"/>
    </source>
</evidence>
<dbReference type="InterPro" id="IPR009311">
    <property type="entry name" value="IFI6/IFI27-like"/>
</dbReference>
<name>A0AAN6M3N9_9PLEO</name>
<keyword evidence="6" id="KW-0732">Signal</keyword>
<feature type="signal peptide" evidence="6">
    <location>
        <begin position="1"/>
        <end position="23"/>
    </location>
</feature>
<dbReference type="InterPro" id="IPR038213">
    <property type="entry name" value="IFI6/IFI27-like_sf"/>
</dbReference>
<evidence type="ECO:0000256" key="5">
    <source>
        <dbReference type="ARBA" id="ARBA00023136"/>
    </source>
</evidence>
<dbReference type="Gene3D" id="6.10.110.10">
    <property type="match status" value="1"/>
</dbReference>
<keyword evidence="3" id="KW-0812">Transmembrane</keyword>
<evidence type="ECO:0000256" key="1">
    <source>
        <dbReference type="ARBA" id="ARBA00004141"/>
    </source>
</evidence>
<keyword evidence="5" id="KW-0472">Membrane</keyword>
<gene>
    <name evidence="7" type="ORF">GRF29_19g2400019</name>
</gene>
<dbReference type="Proteomes" id="UP001280581">
    <property type="component" value="Unassembled WGS sequence"/>
</dbReference>
<dbReference type="Pfam" id="PF06140">
    <property type="entry name" value="Ifi-6-16"/>
    <property type="match status" value="1"/>
</dbReference>
<proteinExistence type="inferred from homology"/>
<dbReference type="GO" id="GO:0016020">
    <property type="term" value="C:membrane"/>
    <property type="evidence" value="ECO:0007669"/>
    <property type="project" value="UniProtKB-SubCell"/>
</dbReference>
<keyword evidence="4" id="KW-1133">Transmembrane helix</keyword>
<organism evidence="7 8">
    <name type="scientific">Pseudopithomyces chartarum</name>
    <dbReference type="NCBI Taxonomy" id="1892770"/>
    <lineage>
        <taxon>Eukaryota</taxon>
        <taxon>Fungi</taxon>
        <taxon>Dikarya</taxon>
        <taxon>Ascomycota</taxon>
        <taxon>Pezizomycotina</taxon>
        <taxon>Dothideomycetes</taxon>
        <taxon>Pleosporomycetidae</taxon>
        <taxon>Pleosporales</taxon>
        <taxon>Massarineae</taxon>
        <taxon>Didymosphaeriaceae</taxon>
        <taxon>Pseudopithomyces</taxon>
    </lineage>
</organism>
<reference evidence="7 8" key="1">
    <citation type="submission" date="2021-02" db="EMBL/GenBank/DDBJ databases">
        <title>Genome assembly of Pseudopithomyces chartarum.</title>
        <authorList>
            <person name="Jauregui R."/>
            <person name="Singh J."/>
            <person name="Voisey C."/>
        </authorList>
    </citation>
    <scope>NUCLEOTIDE SEQUENCE [LARGE SCALE GENOMIC DNA]</scope>
    <source>
        <strain evidence="7 8">AGR01</strain>
    </source>
</reference>
<protein>
    <submittedName>
        <fullName evidence="7">Uncharacterized protein</fullName>
    </submittedName>
</protein>
<accession>A0AAN6M3N9</accession>
<evidence type="ECO:0000256" key="6">
    <source>
        <dbReference type="SAM" id="SignalP"/>
    </source>
</evidence>
<evidence type="ECO:0000313" key="7">
    <source>
        <dbReference type="EMBL" id="KAK3215158.1"/>
    </source>
</evidence>
<keyword evidence="8" id="KW-1185">Reference proteome</keyword>
<comment type="subcellular location">
    <subcellularLocation>
        <location evidence="1">Membrane</location>
        <topology evidence="1">Multi-pass membrane protein</topology>
    </subcellularLocation>
</comment>
<sequence length="250" mass="26552">MFALRALAALGLFSLDLLRLDNGCIKTGPDQSACDPGYPTTPPTSAIFPNTNTWSHSSSLSNKALFENQHGSYHCTVSDESGILHCTSILVDEPDVEYPPYRCTNKSGTLQCQTLSYKGLEEPVFTHESLLYNLLAAFLSWPQAHPLQAAQLLACIAAPAYSDIIVLYPLCNVGFCVPGIRAGAGSIAASMHSMIGNVRAGSGFAMLQSAGAVGQCLNIVSSAFEMGMCGVAAVSLVKHLMEAMDTDRLD</sequence>
<comment type="similarity">
    <text evidence="2">Belongs to the IFI6/IFI27 family.</text>
</comment>
<feature type="chain" id="PRO_5042996403" evidence="6">
    <location>
        <begin position="24"/>
        <end position="250"/>
    </location>
</feature>
<dbReference type="EMBL" id="WVTA01000003">
    <property type="protein sequence ID" value="KAK3215158.1"/>
    <property type="molecule type" value="Genomic_DNA"/>
</dbReference>
<evidence type="ECO:0000256" key="4">
    <source>
        <dbReference type="ARBA" id="ARBA00022989"/>
    </source>
</evidence>
<comment type="caution">
    <text evidence="7">The sequence shown here is derived from an EMBL/GenBank/DDBJ whole genome shotgun (WGS) entry which is preliminary data.</text>
</comment>
<evidence type="ECO:0000256" key="2">
    <source>
        <dbReference type="ARBA" id="ARBA00007262"/>
    </source>
</evidence>